<keyword evidence="2" id="KW-1185">Reference proteome</keyword>
<proteinExistence type="predicted"/>
<reference evidence="1 2" key="1">
    <citation type="journal article" date="2021" name="Elife">
        <title>Chloroplast acquisition without the gene transfer in kleptoplastic sea slugs, Plakobranchus ocellatus.</title>
        <authorList>
            <person name="Maeda T."/>
            <person name="Takahashi S."/>
            <person name="Yoshida T."/>
            <person name="Shimamura S."/>
            <person name="Takaki Y."/>
            <person name="Nagai Y."/>
            <person name="Toyoda A."/>
            <person name="Suzuki Y."/>
            <person name="Arimoto A."/>
            <person name="Ishii H."/>
            <person name="Satoh N."/>
            <person name="Nishiyama T."/>
            <person name="Hasebe M."/>
            <person name="Maruyama T."/>
            <person name="Minagawa J."/>
            <person name="Obokata J."/>
            <person name="Shigenobu S."/>
        </authorList>
    </citation>
    <scope>NUCLEOTIDE SEQUENCE [LARGE SCALE GENOMIC DNA]</scope>
</reference>
<sequence length="108" mass="12153">MKCASGGELGRTLWSALEVMGIIPEGTSSAPYIDDSTTPDTVITMVTDLFYTAEKRGIDRVAQKRKHLVKAFRGLAPHTLDSVKNKYEMDFRLFGYERDPPEFNEQPP</sequence>
<name>A0AAV4FC58_9GAST</name>
<dbReference type="EMBL" id="BMAT01011319">
    <property type="protein sequence ID" value="GFR70375.1"/>
    <property type="molecule type" value="Genomic_DNA"/>
</dbReference>
<comment type="caution">
    <text evidence="1">The sequence shown here is derived from an EMBL/GenBank/DDBJ whole genome shotgun (WGS) entry which is preliminary data.</text>
</comment>
<dbReference type="Proteomes" id="UP000762676">
    <property type="component" value="Unassembled WGS sequence"/>
</dbReference>
<accession>A0AAV4FC58</accession>
<dbReference type="AlphaFoldDB" id="A0AAV4FC58"/>
<evidence type="ECO:0000313" key="1">
    <source>
        <dbReference type="EMBL" id="GFR70375.1"/>
    </source>
</evidence>
<protein>
    <submittedName>
        <fullName evidence="1">Uncharacterized protein</fullName>
    </submittedName>
</protein>
<evidence type="ECO:0000313" key="2">
    <source>
        <dbReference type="Proteomes" id="UP000762676"/>
    </source>
</evidence>
<organism evidence="1 2">
    <name type="scientific">Elysia marginata</name>
    <dbReference type="NCBI Taxonomy" id="1093978"/>
    <lineage>
        <taxon>Eukaryota</taxon>
        <taxon>Metazoa</taxon>
        <taxon>Spiralia</taxon>
        <taxon>Lophotrochozoa</taxon>
        <taxon>Mollusca</taxon>
        <taxon>Gastropoda</taxon>
        <taxon>Heterobranchia</taxon>
        <taxon>Euthyneura</taxon>
        <taxon>Panpulmonata</taxon>
        <taxon>Sacoglossa</taxon>
        <taxon>Placobranchoidea</taxon>
        <taxon>Plakobranchidae</taxon>
        <taxon>Elysia</taxon>
    </lineage>
</organism>
<gene>
    <name evidence="1" type="ORF">ElyMa_005651600</name>
</gene>